<protein>
    <submittedName>
        <fullName evidence="2">Uncharacterized protein</fullName>
    </submittedName>
</protein>
<organism evidence="2 3">
    <name type="scientific">Lojkania enalia</name>
    <dbReference type="NCBI Taxonomy" id="147567"/>
    <lineage>
        <taxon>Eukaryota</taxon>
        <taxon>Fungi</taxon>
        <taxon>Dikarya</taxon>
        <taxon>Ascomycota</taxon>
        <taxon>Pezizomycotina</taxon>
        <taxon>Dothideomycetes</taxon>
        <taxon>Pleosporomycetidae</taxon>
        <taxon>Pleosporales</taxon>
        <taxon>Pleosporales incertae sedis</taxon>
        <taxon>Lojkania</taxon>
    </lineage>
</organism>
<feature type="compositionally biased region" description="Polar residues" evidence="1">
    <location>
        <begin position="484"/>
        <end position="497"/>
    </location>
</feature>
<feature type="compositionally biased region" description="Basic and acidic residues" evidence="1">
    <location>
        <begin position="500"/>
        <end position="509"/>
    </location>
</feature>
<keyword evidence="3" id="KW-1185">Reference proteome</keyword>
<name>A0A9P4NC94_9PLEO</name>
<dbReference type="InterPro" id="IPR027796">
    <property type="entry name" value="OTT_1508_deam-like"/>
</dbReference>
<feature type="compositionally biased region" description="Low complexity" evidence="1">
    <location>
        <begin position="530"/>
        <end position="540"/>
    </location>
</feature>
<comment type="caution">
    <text evidence="2">The sequence shown here is derived from an EMBL/GenBank/DDBJ whole genome shotgun (WGS) entry which is preliminary data.</text>
</comment>
<evidence type="ECO:0000256" key="1">
    <source>
        <dbReference type="SAM" id="MobiDB-lite"/>
    </source>
</evidence>
<feature type="region of interest" description="Disordered" evidence="1">
    <location>
        <begin position="584"/>
        <end position="605"/>
    </location>
</feature>
<accession>A0A9P4NC94</accession>
<dbReference type="Pfam" id="PF14441">
    <property type="entry name" value="OTT_1508_deam"/>
    <property type="match status" value="1"/>
</dbReference>
<sequence length="730" mass="82270">MDLSPLRLTENIHLLERLRNKPIPRTANRLINTSNDNGRQLSLRKELEIVEDLTYLSVYSNDPADVMALCIEEQANHEGMIVSIATNTGPSQHLQKGVQSIVDTLANDTDPARNGLHMLLRKTIEHGRSRMESRLGFKNGSNASERLKSSTATLLQRVLTHYCKVHPKARSTLKDLYNLANRFLRQSEQYNKSIQKSRERSLTDSILLSIISTASEIWKLYREDIIRILSRIANDAMDPSTKESMMYRLGCLAQYVSAAEMLLKYAVRFSVFKAIKVRLVSLAACNLSQIINKANNQTPRGLLNRHLHASATSQRHEICPNIPSILQWRKMRLTNEAKAIDEQIVRYANKNEYKVHAEIQLIIEYERRPHVTYPPRILKSSKSACFLCDLFIRTHGKFNTPKTHGKVYDRWMLPSLDGLGIPKRRRKDLICVFERFNDAVEEVVLKVAKKQGEKQFDNPRESDLFSHALSTTLLSASDESLSTIRPSRNHSLSNVLEVTTRPDPRKPDPNGEQELADTQSMNQRTLGAPSNTSSARSESNSKLRPGSSSAQIAGSTHQAHSVGSLVLPLTSVMPMLHKLHSLAKSHSASISESPTPESGPSSRAERISHLKEVRLQPGVPYIHAFDSSFTVVWLITSGIHIELSRSFEDLITSQECFILPESNGKVISVESTWLERTEAERGNFDEGFVVDLEEAIEQVSMKEGVLFGRPGLLLRKAKDIVRLKARYTHG</sequence>
<dbReference type="Proteomes" id="UP000800093">
    <property type="component" value="Unassembled WGS sequence"/>
</dbReference>
<evidence type="ECO:0000313" key="2">
    <source>
        <dbReference type="EMBL" id="KAF2270470.1"/>
    </source>
</evidence>
<dbReference type="OrthoDB" id="4851849at2759"/>
<feature type="compositionally biased region" description="Polar residues" evidence="1">
    <location>
        <begin position="546"/>
        <end position="556"/>
    </location>
</feature>
<proteinExistence type="predicted"/>
<dbReference type="EMBL" id="ML986579">
    <property type="protein sequence ID" value="KAF2270470.1"/>
    <property type="molecule type" value="Genomic_DNA"/>
</dbReference>
<dbReference type="AlphaFoldDB" id="A0A9P4NC94"/>
<feature type="compositionally biased region" description="Polar residues" evidence="1">
    <location>
        <begin position="516"/>
        <end position="529"/>
    </location>
</feature>
<feature type="region of interest" description="Disordered" evidence="1">
    <location>
        <begin position="478"/>
        <end position="556"/>
    </location>
</feature>
<feature type="compositionally biased region" description="Low complexity" evidence="1">
    <location>
        <begin position="589"/>
        <end position="602"/>
    </location>
</feature>
<gene>
    <name evidence="2" type="ORF">CC78DRAFT_573757</name>
</gene>
<reference evidence="3" key="1">
    <citation type="journal article" date="2020" name="Stud. Mycol.">
        <title>101 Dothideomycetes genomes: A test case for predicting lifestyles and emergence of pathogens.</title>
        <authorList>
            <person name="Haridas S."/>
            <person name="Albert R."/>
            <person name="Binder M."/>
            <person name="Bloem J."/>
            <person name="LaButti K."/>
            <person name="Salamov A."/>
            <person name="Andreopoulos B."/>
            <person name="Baker S."/>
            <person name="Barry K."/>
            <person name="Bills G."/>
            <person name="Bluhm B."/>
            <person name="Cannon C."/>
            <person name="Castanera R."/>
            <person name="Culley D."/>
            <person name="Daum C."/>
            <person name="Ezra D."/>
            <person name="Gonzalez J."/>
            <person name="Henrissat B."/>
            <person name="Kuo A."/>
            <person name="Liang C."/>
            <person name="Lipzen A."/>
            <person name="Lutzoni F."/>
            <person name="Magnuson J."/>
            <person name="Mondo S."/>
            <person name="Nolan M."/>
            <person name="Ohm R."/>
            <person name="Pangilinan J."/>
            <person name="Park H.-J."/>
            <person name="Ramirez L."/>
            <person name="Alfaro M."/>
            <person name="Sun H."/>
            <person name="Tritt A."/>
            <person name="Yoshinaga Y."/>
            <person name="Zwiers L.-H."/>
            <person name="Turgeon B."/>
            <person name="Goodwin S."/>
            <person name="Spatafora J."/>
            <person name="Crous P."/>
            <person name="Grigoriev I."/>
        </authorList>
    </citation>
    <scope>NUCLEOTIDE SEQUENCE [LARGE SCALE GENOMIC DNA]</scope>
    <source>
        <strain evidence="3">CBS 304.66</strain>
    </source>
</reference>
<evidence type="ECO:0000313" key="3">
    <source>
        <dbReference type="Proteomes" id="UP000800093"/>
    </source>
</evidence>